<dbReference type="OrthoDB" id="5094203at2759"/>
<organism evidence="1 2">
    <name type="scientific">Fusarium phyllophilum</name>
    <dbReference type="NCBI Taxonomy" id="47803"/>
    <lineage>
        <taxon>Eukaryota</taxon>
        <taxon>Fungi</taxon>
        <taxon>Dikarya</taxon>
        <taxon>Ascomycota</taxon>
        <taxon>Pezizomycotina</taxon>
        <taxon>Sordariomycetes</taxon>
        <taxon>Hypocreomycetidae</taxon>
        <taxon>Hypocreales</taxon>
        <taxon>Nectriaceae</taxon>
        <taxon>Fusarium</taxon>
        <taxon>Fusarium fujikuroi species complex</taxon>
    </lineage>
</organism>
<comment type="caution">
    <text evidence="1">The sequence shown here is derived from an EMBL/GenBank/DDBJ whole genome shotgun (WGS) entry which is preliminary data.</text>
</comment>
<evidence type="ECO:0000313" key="1">
    <source>
        <dbReference type="EMBL" id="KAF5534628.1"/>
    </source>
</evidence>
<proteinExistence type="predicted"/>
<dbReference type="EMBL" id="JAAOAQ010000779">
    <property type="protein sequence ID" value="KAF5534628.1"/>
    <property type="molecule type" value="Genomic_DNA"/>
</dbReference>
<gene>
    <name evidence="1" type="ORF">FPHYL_13397</name>
</gene>
<dbReference type="AlphaFoldDB" id="A0A8H5ICF3"/>
<sequence>MMSSSTAEYKATQVSSFLKDGTSAWRQPAATSDSGFLLQAYTHTSSVCVIQLIHKYTHCYHAHHISKSSSNSLHKNMASTTRASLKRTRSTASLNDAALDVLSSISAKSRKIQSLGPNIRRLAAKLANRARCATFPHDLDNLKDSWEALSLLIESKCEVKGLNSRLNTQRAHINKVHFDLHIGDWAMEIHNRVKAGEHKWADTHSRLLQARLTASGVPGSTAVQVATVFREFKAIQNQQISQTLGRIQPEIDAVTQWHSDGTAEPPATPYLDRVAGLCERVGIERKTYIDILHLGDSRNETAHHPPPRIEDHLDQNGNVDWSRVKRSCRNRKSRFKGQFKKGKITQAQFETFKNIIDSWYNIQVSGRNPDGTVELATGMVEVVKTMKKKIAQNLIPVQTPDSPYEEGKWDDLLN</sequence>
<protein>
    <submittedName>
        <fullName evidence="1">Uncharacterized protein</fullName>
    </submittedName>
</protein>
<evidence type="ECO:0000313" key="2">
    <source>
        <dbReference type="Proteomes" id="UP000582016"/>
    </source>
</evidence>
<keyword evidence="2" id="KW-1185">Reference proteome</keyword>
<accession>A0A8H5ICF3</accession>
<reference evidence="1 2" key="1">
    <citation type="submission" date="2020-05" db="EMBL/GenBank/DDBJ databases">
        <title>Identification and distribution of gene clusters putatively required for synthesis of sphingolipid metabolism inhibitors in phylogenetically diverse species of the filamentous fungus Fusarium.</title>
        <authorList>
            <person name="Kim H.-S."/>
            <person name="Busman M."/>
            <person name="Brown D.W."/>
            <person name="Divon H."/>
            <person name="Uhlig S."/>
            <person name="Proctor R.H."/>
        </authorList>
    </citation>
    <scope>NUCLEOTIDE SEQUENCE [LARGE SCALE GENOMIC DNA]</scope>
    <source>
        <strain evidence="1 2">NRRL 13617</strain>
    </source>
</reference>
<dbReference type="Proteomes" id="UP000582016">
    <property type="component" value="Unassembled WGS sequence"/>
</dbReference>
<name>A0A8H5ICF3_9HYPO</name>